<dbReference type="InterPro" id="IPR044016">
    <property type="entry name" value="Big_13"/>
</dbReference>
<keyword evidence="2" id="KW-0812">Transmembrane</keyword>
<dbReference type="AlphaFoldDB" id="A0A2M6XCH8"/>
<evidence type="ECO:0000256" key="1">
    <source>
        <dbReference type="SAM" id="MobiDB-lite"/>
    </source>
</evidence>
<dbReference type="InterPro" id="IPR015914">
    <property type="entry name" value="PAPs_N"/>
</dbReference>
<evidence type="ECO:0008006" key="7">
    <source>
        <dbReference type="Google" id="ProtNLM"/>
    </source>
</evidence>
<dbReference type="Pfam" id="PF16656">
    <property type="entry name" value="Pur_ac_phosph_N"/>
    <property type="match status" value="1"/>
</dbReference>
<dbReference type="SUPFAM" id="SSF49363">
    <property type="entry name" value="Purple acid phosphatase, N-terminal domain"/>
    <property type="match status" value="1"/>
</dbReference>
<feature type="region of interest" description="Disordered" evidence="1">
    <location>
        <begin position="372"/>
        <end position="403"/>
    </location>
</feature>
<dbReference type="InterPro" id="IPR013783">
    <property type="entry name" value="Ig-like_fold"/>
</dbReference>
<proteinExistence type="predicted"/>
<name>A0A2M6XCH8_9BACT</name>
<feature type="domain" description="Bacterial Ig-like" evidence="4">
    <location>
        <begin position="288"/>
        <end position="349"/>
    </location>
</feature>
<dbReference type="Proteomes" id="UP000228996">
    <property type="component" value="Unassembled WGS sequence"/>
</dbReference>
<evidence type="ECO:0000259" key="3">
    <source>
        <dbReference type="Pfam" id="PF16656"/>
    </source>
</evidence>
<feature type="transmembrane region" description="Helical" evidence="2">
    <location>
        <begin position="417"/>
        <end position="435"/>
    </location>
</feature>
<feature type="domain" description="Purple acid phosphatase N-terminal" evidence="3">
    <location>
        <begin position="43"/>
        <end position="134"/>
    </location>
</feature>
<evidence type="ECO:0000313" key="5">
    <source>
        <dbReference type="EMBL" id="PIU03383.1"/>
    </source>
</evidence>
<evidence type="ECO:0000313" key="6">
    <source>
        <dbReference type="Proteomes" id="UP000228996"/>
    </source>
</evidence>
<dbReference type="GO" id="GO:0046872">
    <property type="term" value="F:metal ion binding"/>
    <property type="evidence" value="ECO:0007669"/>
    <property type="project" value="InterPro"/>
</dbReference>
<dbReference type="EMBL" id="PEYO01000017">
    <property type="protein sequence ID" value="PIU03383.1"/>
    <property type="molecule type" value="Genomic_DNA"/>
</dbReference>
<accession>A0A2M6XCH8</accession>
<keyword evidence="2" id="KW-1133">Transmembrane helix</keyword>
<reference evidence="6" key="1">
    <citation type="submission" date="2017-09" db="EMBL/GenBank/DDBJ databases">
        <title>Depth-based differentiation of microbial function through sediment-hosted aquifers and enrichment of novel symbionts in the deep terrestrial subsurface.</title>
        <authorList>
            <person name="Probst A.J."/>
            <person name="Ladd B."/>
            <person name="Jarett J.K."/>
            <person name="Geller-Mcgrath D.E."/>
            <person name="Sieber C.M.K."/>
            <person name="Emerson J.B."/>
            <person name="Anantharaman K."/>
            <person name="Thomas B.C."/>
            <person name="Malmstrom R."/>
            <person name="Stieglmeier M."/>
            <person name="Klingl A."/>
            <person name="Woyke T."/>
            <person name="Ryan C.M."/>
            <person name="Banfield J.F."/>
        </authorList>
    </citation>
    <scope>NUCLEOTIDE SEQUENCE [LARGE SCALE GENOMIC DNA]</scope>
</reference>
<dbReference type="Gene3D" id="2.60.40.10">
    <property type="entry name" value="Immunoglobulins"/>
    <property type="match status" value="1"/>
</dbReference>
<gene>
    <name evidence="5" type="ORF">COT44_02985</name>
</gene>
<dbReference type="InterPro" id="IPR008963">
    <property type="entry name" value="Purple_acid_Pase-like_N"/>
</dbReference>
<protein>
    <recommendedName>
        <fullName evidence="7">Fibronectin type-III domain-containing protein</fullName>
    </recommendedName>
</protein>
<feature type="compositionally biased region" description="Low complexity" evidence="1">
    <location>
        <begin position="372"/>
        <end position="400"/>
    </location>
</feature>
<evidence type="ECO:0000259" key="4">
    <source>
        <dbReference type="Pfam" id="PF19077"/>
    </source>
</evidence>
<dbReference type="Gene3D" id="2.60.40.380">
    <property type="entry name" value="Purple acid phosphatase-like, N-terminal"/>
    <property type="match status" value="1"/>
</dbReference>
<organism evidence="5 6">
    <name type="scientific">Candidatus Shapirobacteria bacterium CG08_land_8_20_14_0_20_39_18</name>
    <dbReference type="NCBI Taxonomy" id="1974883"/>
    <lineage>
        <taxon>Bacteria</taxon>
        <taxon>Candidatus Shapironibacteriota</taxon>
    </lineage>
</organism>
<keyword evidence="2" id="KW-0472">Membrane</keyword>
<evidence type="ECO:0000256" key="2">
    <source>
        <dbReference type="SAM" id="Phobius"/>
    </source>
</evidence>
<dbReference type="Pfam" id="PF19077">
    <property type="entry name" value="Big_13"/>
    <property type="match status" value="1"/>
</dbReference>
<comment type="caution">
    <text evidence="5">The sequence shown here is derived from an EMBL/GenBank/DDBJ whole genome shotgun (WGS) entry which is preliminary data.</text>
</comment>
<sequence length="441" mass="47647">MKKFIRLPTILALILLVTGFTTGLFLVEKGPQYFSQASPEFIPNQIKITNLSDSGFTVSWITDSPTSGFVTYDKNSSVNQSTLDDRDQLSGQTGSFKNHYVTLKNLQSQTTYFYRLISGGQTYNQTAPPFEITTASRVASSFPPSDVATGTVLQNDNTPAEGAIVYLSLAGVTPQSALVRSSGDWLIPLNSAFSADLKNYSAYDRENGREEIFVQGNSPLNSLATTLTKDDNPIPEIVLGKTYDFTQATTENNLTPTPTPVSKFSLEGNYSPQANQNGEPTITNPLQNETVNTQNPEFFGTGKPGETVKITIHSSSNLSGSTKVNNQGEWSWTPPANLPPGNHTIEITIGNTTITRNFVVYAAENDFPAYTATPSGTLSPTPSTRASPTPTPSTTLEASPTPTPIIPASGNSPTTTLFFGFGLLLIFTSFFCYAVNNRYGR</sequence>
<dbReference type="GO" id="GO:0003993">
    <property type="term" value="F:acid phosphatase activity"/>
    <property type="evidence" value="ECO:0007669"/>
    <property type="project" value="InterPro"/>
</dbReference>